<accession>S9VZ15</accession>
<name>S9VZ15_9TRYP</name>
<keyword evidence="1" id="KW-0175">Coiled coil</keyword>
<dbReference type="Proteomes" id="UP000015354">
    <property type="component" value="Unassembled WGS sequence"/>
</dbReference>
<feature type="region of interest" description="Disordered" evidence="2">
    <location>
        <begin position="1"/>
        <end position="50"/>
    </location>
</feature>
<feature type="compositionally biased region" description="Polar residues" evidence="2">
    <location>
        <begin position="1"/>
        <end position="10"/>
    </location>
</feature>
<keyword evidence="4" id="KW-1185">Reference proteome</keyword>
<dbReference type="OrthoDB" id="10642233at2759"/>
<dbReference type="EMBL" id="ATMH01002842">
    <property type="protein sequence ID" value="EPY32376.1"/>
    <property type="molecule type" value="Genomic_DNA"/>
</dbReference>
<reference evidence="3 4" key="1">
    <citation type="journal article" date="2013" name="PLoS ONE">
        <title>Predicting the Proteins of Angomonas deanei, Strigomonas culicis and Their Respective Endosymbionts Reveals New Aspects of the Trypanosomatidae Family.</title>
        <authorList>
            <person name="Motta M.C."/>
            <person name="Martins A.C."/>
            <person name="de Souza S.S."/>
            <person name="Catta-Preta C.M."/>
            <person name="Silva R."/>
            <person name="Klein C.C."/>
            <person name="de Almeida L.G."/>
            <person name="de Lima Cunha O."/>
            <person name="Ciapina L.P."/>
            <person name="Brocchi M."/>
            <person name="Colabardini A.C."/>
            <person name="de Araujo Lima B."/>
            <person name="Machado C.R."/>
            <person name="de Almeida Soares C.M."/>
            <person name="Probst C.M."/>
            <person name="de Menezes C.B."/>
            <person name="Thompson C.E."/>
            <person name="Bartholomeu D.C."/>
            <person name="Gradia D.F."/>
            <person name="Pavoni D.P."/>
            <person name="Grisard E.C."/>
            <person name="Fantinatti-Garboggini F."/>
            <person name="Marchini F.K."/>
            <person name="Rodrigues-Luiz G.F."/>
            <person name="Wagner G."/>
            <person name="Goldman G.H."/>
            <person name="Fietto J.L."/>
            <person name="Elias M.C."/>
            <person name="Goldman M.H."/>
            <person name="Sagot M.F."/>
            <person name="Pereira M."/>
            <person name="Stoco P.H."/>
            <person name="de Mendonca-Neto R.P."/>
            <person name="Teixeira S.M."/>
            <person name="Maciel T.E."/>
            <person name="de Oliveira Mendes T.A."/>
            <person name="Urmenyi T.P."/>
            <person name="de Souza W."/>
            <person name="Schenkman S."/>
            <person name="de Vasconcelos A.T."/>
        </authorList>
    </citation>
    <scope>NUCLEOTIDE SEQUENCE [LARGE SCALE GENOMIC DNA]</scope>
</reference>
<evidence type="ECO:0000313" key="3">
    <source>
        <dbReference type="EMBL" id="EPY32376.1"/>
    </source>
</evidence>
<organism evidence="3 4">
    <name type="scientific">Strigomonas culicis</name>
    <dbReference type="NCBI Taxonomy" id="28005"/>
    <lineage>
        <taxon>Eukaryota</taxon>
        <taxon>Discoba</taxon>
        <taxon>Euglenozoa</taxon>
        <taxon>Kinetoplastea</taxon>
        <taxon>Metakinetoplastina</taxon>
        <taxon>Trypanosomatida</taxon>
        <taxon>Trypanosomatidae</taxon>
        <taxon>Strigomonadinae</taxon>
        <taxon>Strigomonas</taxon>
    </lineage>
</organism>
<gene>
    <name evidence="3" type="ORF">STCU_02842</name>
</gene>
<protein>
    <submittedName>
        <fullName evidence="3">Uncharacterized protein</fullName>
    </submittedName>
</protein>
<dbReference type="AlphaFoldDB" id="S9VZ15"/>
<feature type="compositionally biased region" description="Basic and acidic residues" evidence="2">
    <location>
        <begin position="26"/>
        <end position="41"/>
    </location>
</feature>
<evidence type="ECO:0000256" key="1">
    <source>
        <dbReference type="SAM" id="Coils"/>
    </source>
</evidence>
<feature type="non-terminal residue" evidence="3">
    <location>
        <position position="173"/>
    </location>
</feature>
<proteinExistence type="predicted"/>
<evidence type="ECO:0000256" key="2">
    <source>
        <dbReference type="SAM" id="MobiDB-lite"/>
    </source>
</evidence>
<comment type="caution">
    <text evidence="3">The sequence shown here is derived from an EMBL/GenBank/DDBJ whole genome shotgun (WGS) entry which is preliminary data.</text>
</comment>
<evidence type="ECO:0000313" key="4">
    <source>
        <dbReference type="Proteomes" id="UP000015354"/>
    </source>
</evidence>
<feature type="coiled-coil region" evidence="1">
    <location>
        <begin position="113"/>
        <end position="168"/>
    </location>
</feature>
<sequence>METAQDSLWLQKTIVMPDPLPGDNGKTPEERSKGLSERKENVPIQSAKMKEPTEMLLAATPMDTSSLLTLSRPALVRRSSFRASMTNNAFFPPHEVDELRKNYNEAKRELLKIPELQQAVEMAQFEVKKFEDENAVLNQVNASLRRDLERANDRVREAKEARTALETEMCQQL</sequence>